<dbReference type="AlphaFoldDB" id="A0A3L7A3N1"/>
<evidence type="ECO:0000313" key="4">
    <source>
        <dbReference type="Proteomes" id="UP000269692"/>
    </source>
</evidence>
<evidence type="ECO:0000256" key="2">
    <source>
        <dbReference type="ARBA" id="ARBA00023235"/>
    </source>
</evidence>
<keyword evidence="2 3" id="KW-0413">Isomerase</keyword>
<dbReference type="OrthoDB" id="9779763at2"/>
<gene>
    <name evidence="3" type="ORF">D9R14_17965</name>
</gene>
<dbReference type="GO" id="GO:0016853">
    <property type="term" value="F:isomerase activity"/>
    <property type="evidence" value="ECO:0007669"/>
    <property type="project" value="UniProtKB-KW"/>
</dbReference>
<dbReference type="Pfam" id="PF04303">
    <property type="entry name" value="PrpF"/>
    <property type="match status" value="1"/>
</dbReference>
<organism evidence="3 4">
    <name type="scientific">Xanthobacter tagetidis</name>
    <dbReference type="NCBI Taxonomy" id="60216"/>
    <lineage>
        <taxon>Bacteria</taxon>
        <taxon>Pseudomonadati</taxon>
        <taxon>Pseudomonadota</taxon>
        <taxon>Alphaproteobacteria</taxon>
        <taxon>Hyphomicrobiales</taxon>
        <taxon>Xanthobacteraceae</taxon>
        <taxon>Xanthobacter</taxon>
    </lineage>
</organism>
<reference evidence="3 4" key="1">
    <citation type="submission" date="2018-10" db="EMBL/GenBank/DDBJ databases">
        <title>Xanthobacter tagetidis genome sequencing and assembly.</title>
        <authorList>
            <person name="Maclea K.S."/>
            <person name="Goen A.E."/>
            <person name="Fatima S.A."/>
        </authorList>
    </citation>
    <scope>NUCLEOTIDE SEQUENCE [LARGE SCALE GENOMIC DNA]</scope>
    <source>
        <strain evidence="3 4">ATCC 700314</strain>
    </source>
</reference>
<dbReference type="InterPro" id="IPR007400">
    <property type="entry name" value="PrpF-like"/>
</dbReference>
<evidence type="ECO:0000313" key="3">
    <source>
        <dbReference type="EMBL" id="RLP74889.1"/>
    </source>
</evidence>
<dbReference type="Proteomes" id="UP000269692">
    <property type="component" value="Unassembled WGS sequence"/>
</dbReference>
<comment type="similarity">
    <text evidence="1">Belongs to the PrpF family.</text>
</comment>
<keyword evidence="4" id="KW-1185">Reference proteome</keyword>
<sequence length="399" mass="41796">MKTDDSRSRPGREARGEEETMFRELRCALMRGGTSKGVFLDAADLPADEDERRRVILAVFGSPDRRQVNGLGGGDPLTSKLALIAPGGPEGADVTYTFGQVELERAAIDYASPCGNIVSAVGLHAVQRGLVRAATPFTPVRIFNTNLRRVITVEVPVVDGRAVEAGDYAIPGVPGSGARILVDFSDTAGAASGALLPTGHVREEMAVPGLGTIEVSLVDIANPHVIVRAADFGLSGTESLEAIHSRPGLVEQLEQVRGEAAFRFGLVDDPAKARTESRVTPMVVIAGLPAPYRAAPDGREIAAQEMDLAARLIFLERVHPSYAATSIACTGVAARLPGSIAAEVVRAVAPGAPIRIGHPAGVVEAEAEVAHSNGAPRVTRAAFGRTARRIMEGVAYVDA</sequence>
<dbReference type="PANTHER" id="PTHR43709">
    <property type="entry name" value="ACONITATE ISOMERASE-RELATED"/>
    <property type="match status" value="1"/>
</dbReference>
<comment type="caution">
    <text evidence="3">The sequence shown here is derived from an EMBL/GenBank/DDBJ whole genome shotgun (WGS) entry which is preliminary data.</text>
</comment>
<evidence type="ECO:0000256" key="1">
    <source>
        <dbReference type="ARBA" id="ARBA00007673"/>
    </source>
</evidence>
<dbReference type="EMBL" id="RCTF01000017">
    <property type="protein sequence ID" value="RLP74889.1"/>
    <property type="molecule type" value="Genomic_DNA"/>
</dbReference>
<dbReference type="SUPFAM" id="SSF54506">
    <property type="entry name" value="Diaminopimelate epimerase-like"/>
    <property type="match status" value="2"/>
</dbReference>
<name>A0A3L7A3N1_9HYPH</name>
<protein>
    <submittedName>
        <fullName evidence="3">3-methylitaconate isomerase</fullName>
    </submittedName>
</protein>
<dbReference type="Gene3D" id="3.10.310.10">
    <property type="entry name" value="Diaminopimelate Epimerase, Chain A, domain 1"/>
    <property type="match status" value="2"/>
</dbReference>
<dbReference type="PANTHER" id="PTHR43709:SF2">
    <property type="entry name" value="DUF453 DOMAIN PROTEIN (AFU_ORTHOLOGUE AFUA_6G00360)"/>
    <property type="match status" value="1"/>
</dbReference>
<proteinExistence type="inferred from homology"/>
<accession>A0A3L7A3N1</accession>